<dbReference type="AlphaFoldDB" id="A0A0D0NJ59"/>
<protein>
    <recommendedName>
        <fullName evidence="4">DUF1523 domain-containing protein</fullName>
    </recommendedName>
</protein>
<keyword evidence="1" id="KW-1133">Transmembrane helix</keyword>
<organism evidence="2 3">
    <name type="scientific">Wenxinia marina DSM 24838</name>
    <dbReference type="NCBI Taxonomy" id="1123501"/>
    <lineage>
        <taxon>Bacteria</taxon>
        <taxon>Pseudomonadati</taxon>
        <taxon>Pseudomonadota</taxon>
        <taxon>Alphaproteobacteria</taxon>
        <taxon>Rhodobacterales</taxon>
        <taxon>Roseobacteraceae</taxon>
        <taxon>Wenxinia</taxon>
    </lineage>
</organism>
<dbReference type="Proteomes" id="UP000035100">
    <property type="component" value="Unassembled WGS sequence"/>
</dbReference>
<dbReference type="eggNOG" id="ENOG5032VK6">
    <property type="taxonomic scope" value="Bacteria"/>
</dbReference>
<dbReference type="RefSeq" id="WP_018301823.1">
    <property type="nucleotide sequence ID" value="NZ_KB902279.1"/>
</dbReference>
<keyword evidence="3" id="KW-1185">Reference proteome</keyword>
<proteinExistence type="predicted"/>
<accession>A0A0D0NJ59</accession>
<keyword evidence="1" id="KW-0472">Membrane</keyword>
<gene>
    <name evidence="2" type="ORF">Wenmar_03032</name>
</gene>
<keyword evidence="1" id="KW-0812">Transmembrane</keyword>
<evidence type="ECO:0000256" key="1">
    <source>
        <dbReference type="SAM" id="Phobius"/>
    </source>
</evidence>
<evidence type="ECO:0000313" key="3">
    <source>
        <dbReference type="Proteomes" id="UP000035100"/>
    </source>
</evidence>
<feature type="transmembrane region" description="Helical" evidence="1">
    <location>
        <begin position="150"/>
        <end position="169"/>
    </location>
</feature>
<comment type="caution">
    <text evidence="2">The sequence shown here is derived from an EMBL/GenBank/DDBJ whole genome shotgun (WGS) entry which is preliminary data.</text>
</comment>
<dbReference type="PATRIC" id="fig|1123501.6.peg.3149"/>
<dbReference type="Pfam" id="PF07509">
    <property type="entry name" value="DUF1523"/>
    <property type="match status" value="1"/>
</dbReference>
<name>A0A0D0NJ59_9RHOB</name>
<sequence>MLRYIWWAIRLAVLLVVVLFLHYTLPQRDIVYVTGVEIKLEQFGENSIFWASPDSGAASDGGMVERDVRFIDTVQRDGDVMVYRNEDTGVWPPYFKFDSSNLQAEARDLVSTRDAPQWVVMTHYGWRIPFLTAFPNAVGVRPIDDPDVTLIPWLNIAIIVVLIAIWWAIRVRWKRLRRARIDPSLRNADAALAERRAGMQSWLRSWRRR</sequence>
<reference evidence="2 3" key="1">
    <citation type="submission" date="2013-01" db="EMBL/GenBank/DDBJ databases">
        <authorList>
            <person name="Fiebig A."/>
            <person name="Goeker M."/>
            <person name="Klenk H.-P.P."/>
        </authorList>
    </citation>
    <scope>NUCLEOTIDE SEQUENCE [LARGE SCALE GENOMIC DNA]</scope>
    <source>
        <strain evidence="2 3">DSM 24838</strain>
    </source>
</reference>
<evidence type="ECO:0008006" key="4">
    <source>
        <dbReference type="Google" id="ProtNLM"/>
    </source>
</evidence>
<dbReference type="STRING" id="1123501.Wenmar_03032"/>
<evidence type="ECO:0000313" key="2">
    <source>
        <dbReference type="EMBL" id="KIQ68385.1"/>
    </source>
</evidence>
<dbReference type="EMBL" id="AONG01000014">
    <property type="protein sequence ID" value="KIQ68385.1"/>
    <property type="molecule type" value="Genomic_DNA"/>
</dbReference>
<dbReference type="InterPro" id="IPR011088">
    <property type="entry name" value="Phage_phiNM3_A0EWY4"/>
</dbReference>